<feature type="compositionally biased region" description="Basic and acidic residues" evidence="2">
    <location>
        <begin position="41"/>
        <end position="52"/>
    </location>
</feature>
<evidence type="ECO:0000313" key="4">
    <source>
        <dbReference type="EMBL" id="SBT41030.1"/>
    </source>
</evidence>
<feature type="region of interest" description="Disordered" evidence="2">
    <location>
        <begin position="234"/>
        <end position="273"/>
    </location>
</feature>
<dbReference type="GO" id="GO:0043161">
    <property type="term" value="P:proteasome-mediated ubiquitin-dependent protein catabolic process"/>
    <property type="evidence" value="ECO:0007669"/>
    <property type="project" value="InterPro"/>
</dbReference>
<dbReference type="Pfam" id="PF10607">
    <property type="entry name" value="CTLH"/>
    <property type="match status" value="1"/>
</dbReference>
<dbReference type="InterPro" id="IPR006595">
    <property type="entry name" value="CTLH_C"/>
</dbReference>
<dbReference type="SMART" id="SM00668">
    <property type="entry name" value="CTLH"/>
    <property type="match status" value="1"/>
</dbReference>
<feature type="region of interest" description="Disordered" evidence="2">
    <location>
        <begin position="149"/>
        <end position="203"/>
    </location>
</feature>
<dbReference type="Proteomes" id="UP000078550">
    <property type="component" value="Unassembled WGS sequence"/>
</dbReference>
<feature type="region of interest" description="Disordered" evidence="2">
    <location>
        <begin position="1"/>
        <end position="24"/>
    </location>
</feature>
<dbReference type="EMBL" id="FLRE01002122">
    <property type="protein sequence ID" value="SBT57995.1"/>
    <property type="molecule type" value="Genomic_DNA"/>
</dbReference>
<dbReference type="GO" id="GO:0005634">
    <property type="term" value="C:nucleus"/>
    <property type="evidence" value="ECO:0007669"/>
    <property type="project" value="TreeGrafter"/>
</dbReference>
<organism evidence="5 6">
    <name type="scientific">Plasmodium ovale wallikeri</name>
    <dbReference type="NCBI Taxonomy" id="864142"/>
    <lineage>
        <taxon>Eukaryota</taxon>
        <taxon>Sar</taxon>
        <taxon>Alveolata</taxon>
        <taxon>Apicomplexa</taxon>
        <taxon>Aconoidasida</taxon>
        <taxon>Haemosporida</taxon>
        <taxon>Plasmodiidae</taxon>
        <taxon>Plasmodium</taxon>
        <taxon>Plasmodium (Plasmodium)</taxon>
    </lineage>
</organism>
<dbReference type="GO" id="GO:0005737">
    <property type="term" value="C:cytoplasm"/>
    <property type="evidence" value="ECO:0007669"/>
    <property type="project" value="TreeGrafter"/>
</dbReference>
<evidence type="ECO:0000256" key="2">
    <source>
        <dbReference type="SAM" id="MobiDB-lite"/>
    </source>
</evidence>
<keyword evidence="7" id="KW-1185">Reference proteome</keyword>
<feature type="domain" description="CTLH" evidence="3">
    <location>
        <begin position="428"/>
        <end position="485"/>
    </location>
</feature>
<evidence type="ECO:0000259" key="3">
    <source>
        <dbReference type="PROSITE" id="PS50897"/>
    </source>
</evidence>
<feature type="compositionally biased region" description="Polar residues" evidence="2">
    <location>
        <begin position="234"/>
        <end position="248"/>
    </location>
</feature>
<dbReference type="PROSITE" id="PS50897">
    <property type="entry name" value="CTLH"/>
    <property type="match status" value="1"/>
</dbReference>
<accession>A0A1A9APH1</accession>
<reference evidence="5" key="2">
    <citation type="submission" date="2016-05" db="EMBL/GenBank/DDBJ databases">
        <authorList>
            <person name="Lavstsen T."/>
            <person name="Jespersen J.S."/>
        </authorList>
    </citation>
    <scope>NUCLEOTIDE SEQUENCE [LARGE SCALE GENOMIC DNA]</scope>
</reference>
<dbReference type="CDD" id="cd16659">
    <property type="entry name" value="RING-Ubox_Emp"/>
    <property type="match status" value="1"/>
</dbReference>
<feature type="compositionally biased region" description="Basic and acidic residues" evidence="2">
    <location>
        <begin position="9"/>
        <end position="24"/>
    </location>
</feature>
<evidence type="ECO:0000313" key="7">
    <source>
        <dbReference type="Proteomes" id="UP000078555"/>
    </source>
</evidence>
<name>A0A1A9APH1_PLAOA</name>
<evidence type="ECO:0000313" key="6">
    <source>
        <dbReference type="Proteomes" id="UP000078550"/>
    </source>
</evidence>
<dbReference type="InterPro" id="IPR024964">
    <property type="entry name" value="CTLH/CRA"/>
</dbReference>
<feature type="compositionally biased region" description="Polar residues" evidence="2">
    <location>
        <begin position="260"/>
        <end position="273"/>
    </location>
</feature>
<dbReference type="GO" id="GO:0004842">
    <property type="term" value="F:ubiquitin-protein transferase activity"/>
    <property type="evidence" value="ECO:0007669"/>
    <property type="project" value="InterPro"/>
</dbReference>
<evidence type="ECO:0000256" key="1">
    <source>
        <dbReference type="SAM" id="Coils"/>
    </source>
</evidence>
<dbReference type="InterPro" id="IPR045098">
    <property type="entry name" value="Fyv10_fam"/>
</dbReference>
<sequence length="661" mass="75633">MDDQESPPNEDKGEKGEADEQRKQRVYCEECEGEGNVTLFETKDEKELETKAELGQGGYDPTSASNVKEEKEGISKSEHSSKVNTNRSSDSNDTFYVIEKKIDEQMAIVESSTKAILTLGNKTNMVLNSEREISQDHPSGNVTLGINTTEDTLKHPGNNDIVRTTPSEEALQREGQNGQGERAKEEEEESAQRAPVGENHCGEGDIVDTWTPLSYLSIDDACAYGEWSNVSTTTMGEKQQGKTGQPLSKQPPDVPPNGAPNGTQNGTQNLPSSEQAAGQLRLNAIDKSFVQIPLKCILNTFRNIQKELEKNFTIITLFIEKKLRNLSDDEYLLKLNTIIEKLEALKNKVNESKKSLDDYINRLMYRLRYIYFERDIQLENLKHDFRFESYENRINWLIDGYLARYGFFTSVNIFCKRYKLEYYSDADVYKEYIEIINELKKHNIKPALDWCQKYKSQLKKINSKIESELHLQLVINLIFENKFFNAIEYIKKTVTQSSGNGHISPDVKFVITYIGLNRTSTSLLKTFSEKRWKKIIRLFKKVYSDISGVLNRPLLELLLKAGISVIKADQCGKRKSTKCPTCIDELRNTLSCIPTIQKTKSFLVCPYMNEVMDENNPPFTTPAGHVFSEKAIPLFLKSEDIFQCPFTEEKYRMDEFSRLFI</sequence>
<dbReference type="AlphaFoldDB" id="A0A1A9APH1"/>
<proteinExistence type="predicted"/>
<dbReference type="EMBL" id="FLRD01000117">
    <property type="protein sequence ID" value="SBT41030.1"/>
    <property type="molecule type" value="Genomic_DNA"/>
</dbReference>
<feature type="coiled-coil region" evidence="1">
    <location>
        <begin position="335"/>
        <end position="362"/>
    </location>
</feature>
<gene>
    <name evidence="4" type="ORF">POVWA1_043210</name>
    <name evidence="5" type="ORF">POVWA2_082700</name>
</gene>
<dbReference type="GO" id="GO:0034657">
    <property type="term" value="C:GID complex"/>
    <property type="evidence" value="ECO:0007669"/>
    <property type="project" value="TreeGrafter"/>
</dbReference>
<evidence type="ECO:0000313" key="5">
    <source>
        <dbReference type="EMBL" id="SBT57995.1"/>
    </source>
</evidence>
<dbReference type="PANTHER" id="PTHR12170">
    <property type="entry name" value="MACROPHAGE ERYTHROBLAST ATTACHER-RELATED"/>
    <property type="match status" value="1"/>
</dbReference>
<keyword evidence="1" id="KW-0175">Coiled coil</keyword>
<feature type="compositionally biased region" description="Basic and acidic residues" evidence="2">
    <location>
        <begin position="67"/>
        <end position="81"/>
    </location>
</feature>
<protein>
    <recommendedName>
        <fullName evidence="3">CTLH domain-containing protein</fullName>
    </recommendedName>
</protein>
<reference evidence="6 7" key="1">
    <citation type="submission" date="2016-05" db="EMBL/GenBank/DDBJ databases">
        <authorList>
            <person name="Naeem Raeece"/>
        </authorList>
    </citation>
    <scope>NUCLEOTIDE SEQUENCE [LARGE SCALE GENOMIC DNA]</scope>
</reference>
<dbReference type="PANTHER" id="PTHR12170:SF2">
    <property type="entry name" value="E3 UBIQUITIN-PROTEIN TRANSFERASE MAEA"/>
    <property type="match status" value="1"/>
</dbReference>
<feature type="compositionally biased region" description="Polar residues" evidence="2">
    <location>
        <begin position="82"/>
        <end position="93"/>
    </location>
</feature>
<dbReference type="SUPFAM" id="SSF57850">
    <property type="entry name" value="RING/U-box"/>
    <property type="match status" value="1"/>
</dbReference>
<dbReference type="Proteomes" id="UP000078555">
    <property type="component" value="Unassembled WGS sequence"/>
</dbReference>
<feature type="region of interest" description="Disordered" evidence="2">
    <location>
        <begin position="41"/>
        <end position="93"/>
    </location>
</feature>